<sequence>MPTQPPLPPLLAPYVTALPTSSLTVLSTVLGAQGNWLTLRYLYAALNASTASDATFSLSGDNNNNDGKKQKVVLVSFLRGWEFWRSEAKRLGLDLARLTDKRQFAFIDGLSELFSSPRTTPTTETAHPPLPSQPALRGGPIPQRTVLPTRSAPGPIPARGPQPTTPRPVAAVPPPSAPPAPREVGGPVTRLHWSSKGAAALDSLEKDIAAVVAQLKAAATAEDASEVLLLLDQPDLLLAATGPSKDVGATEMSEWVMGLQQYVDATVMTLAADLPLIHNASAAGHQMATPLETEHAAFAIGSAHRAHMVMQLRDLDTGAARDVSGVLRVSKGGAWGQSDNVDTNGGREEREVLYFVQRDGGVSVFGRGE</sequence>
<feature type="compositionally biased region" description="Pro residues" evidence="3">
    <location>
        <begin position="154"/>
        <end position="181"/>
    </location>
</feature>
<evidence type="ECO:0000313" key="5">
    <source>
        <dbReference type="Proteomes" id="UP000248349"/>
    </source>
</evidence>
<protein>
    <recommendedName>
        <fullName evidence="6">Elongator complex protein 6</fullName>
    </recommendedName>
</protein>
<reference evidence="4 5" key="1">
    <citation type="submission" date="2016-12" db="EMBL/GenBank/DDBJ databases">
        <title>The genomes of Aspergillus section Nigri reveals drivers in fungal speciation.</title>
        <authorList>
            <consortium name="DOE Joint Genome Institute"/>
            <person name="Vesth T.C."/>
            <person name="Nybo J."/>
            <person name="Theobald S."/>
            <person name="Brandl J."/>
            <person name="Frisvad J.C."/>
            <person name="Nielsen K.F."/>
            <person name="Lyhne E.K."/>
            <person name="Kogle M.E."/>
            <person name="Kuo A."/>
            <person name="Riley R."/>
            <person name="Clum A."/>
            <person name="Nolan M."/>
            <person name="Lipzen A."/>
            <person name="Salamov A."/>
            <person name="Henrissat B."/>
            <person name="Wiebenga A."/>
            <person name="De Vries R.P."/>
            <person name="Grigoriev I.V."/>
            <person name="Mortensen U.H."/>
            <person name="Andersen M.R."/>
            <person name="Baker S.E."/>
        </authorList>
    </citation>
    <scope>NUCLEOTIDE SEQUENCE [LARGE SCALE GENOMIC DNA]</scope>
    <source>
        <strain evidence="4 5">JOP 1030-1</strain>
    </source>
</reference>
<dbReference type="OrthoDB" id="9995306at2759"/>
<dbReference type="InterPro" id="IPR018627">
    <property type="entry name" value="ELP6"/>
</dbReference>
<evidence type="ECO:0008006" key="6">
    <source>
        <dbReference type="Google" id="ProtNLM"/>
    </source>
</evidence>
<dbReference type="GO" id="GO:0033588">
    <property type="term" value="C:elongator holoenzyme complex"/>
    <property type="evidence" value="ECO:0007669"/>
    <property type="project" value="InterPro"/>
</dbReference>
<dbReference type="AlphaFoldDB" id="A0A318ZBY7"/>
<dbReference type="UniPathway" id="UPA00988"/>
<dbReference type="PANTHER" id="PTHR16184">
    <property type="entry name" value="ELONGATOR COMPLEX PROTEIN 6"/>
    <property type="match status" value="1"/>
</dbReference>
<feature type="region of interest" description="Disordered" evidence="3">
    <location>
        <begin position="115"/>
        <end position="186"/>
    </location>
</feature>
<dbReference type="RefSeq" id="XP_025430898.1">
    <property type="nucleotide sequence ID" value="XM_025573454.1"/>
</dbReference>
<organism evidence="4 5">
    <name type="scientific">Aspergillus saccharolyticus JOP 1030-1</name>
    <dbReference type="NCBI Taxonomy" id="1450539"/>
    <lineage>
        <taxon>Eukaryota</taxon>
        <taxon>Fungi</taxon>
        <taxon>Dikarya</taxon>
        <taxon>Ascomycota</taxon>
        <taxon>Pezizomycotina</taxon>
        <taxon>Eurotiomycetes</taxon>
        <taxon>Eurotiomycetidae</taxon>
        <taxon>Eurotiales</taxon>
        <taxon>Aspergillaceae</taxon>
        <taxon>Aspergillus</taxon>
        <taxon>Aspergillus subgen. Circumdati</taxon>
    </lineage>
</organism>
<dbReference type="Gene3D" id="3.40.50.300">
    <property type="entry name" value="P-loop containing nucleotide triphosphate hydrolases"/>
    <property type="match status" value="1"/>
</dbReference>
<keyword evidence="5" id="KW-1185">Reference proteome</keyword>
<evidence type="ECO:0000256" key="1">
    <source>
        <dbReference type="ARBA" id="ARBA00005043"/>
    </source>
</evidence>
<dbReference type="EMBL" id="KZ821234">
    <property type="protein sequence ID" value="PYH44916.1"/>
    <property type="molecule type" value="Genomic_DNA"/>
</dbReference>
<accession>A0A318ZBY7</accession>
<proteinExistence type="inferred from homology"/>
<comment type="similarity">
    <text evidence="2">Belongs to the ELP6 family.</text>
</comment>
<gene>
    <name evidence="4" type="ORF">BP01DRAFT_341663</name>
</gene>
<evidence type="ECO:0000313" key="4">
    <source>
        <dbReference type="EMBL" id="PYH44916.1"/>
    </source>
</evidence>
<dbReference type="PANTHER" id="PTHR16184:SF6">
    <property type="entry name" value="ELONGATOR COMPLEX PROTEIN 6"/>
    <property type="match status" value="1"/>
</dbReference>
<dbReference type="GO" id="GO:0002098">
    <property type="term" value="P:tRNA wobble uridine modification"/>
    <property type="evidence" value="ECO:0007669"/>
    <property type="project" value="InterPro"/>
</dbReference>
<dbReference type="InterPro" id="IPR027417">
    <property type="entry name" value="P-loop_NTPase"/>
</dbReference>
<comment type="pathway">
    <text evidence="1">tRNA modification; 5-methoxycarbonylmethyl-2-thiouridine-tRNA biosynthesis.</text>
</comment>
<feature type="compositionally biased region" description="Polar residues" evidence="3">
    <location>
        <begin position="115"/>
        <end position="125"/>
    </location>
</feature>
<name>A0A318ZBY7_9EURO</name>
<dbReference type="GeneID" id="37074682"/>
<dbReference type="Proteomes" id="UP000248349">
    <property type="component" value="Unassembled WGS sequence"/>
</dbReference>
<evidence type="ECO:0000256" key="3">
    <source>
        <dbReference type="SAM" id="MobiDB-lite"/>
    </source>
</evidence>
<evidence type="ECO:0000256" key="2">
    <source>
        <dbReference type="ARBA" id="ARBA00008837"/>
    </source>
</evidence>